<comment type="similarity">
    <text evidence="1">Belongs to the amidase family.</text>
</comment>
<dbReference type="Proteomes" id="UP001244427">
    <property type="component" value="Unassembled WGS sequence"/>
</dbReference>
<evidence type="ECO:0000259" key="2">
    <source>
        <dbReference type="Pfam" id="PF01425"/>
    </source>
</evidence>
<evidence type="ECO:0000256" key="1">
    <source>
        <dbReference type="ARBA" id="ARBA00009199"/>
    </source>
</evidence>
<dbReference type="EMBL" id="JAUSXV010000001">
    <property type="protein sequence ID" value="MDQ0648035.1"/>
    <property type="molecule type" value="Genomic_DNA"/>
</dbReference>
<reference evidence="3 4" key="1">
    <citation type="submission" date="2023-07" db="EMBL/GenBank/DDBJ databases">
        <title>Comparative genomics of wheat-associated soil bacteria to identify genetic determinants of phenazine resistance.</title>
        <authorList>
            <person name="Mouncey N."/>
        </authorList>
    </citation>
    <scope>NUCLEOTIDE SEQUENCE [LARGE SCALE GENOMIC DNA]</scope>
    <source>
        <strain evidence="3 4">W4I9-1</strain>
    </source>
</reference>
<protein>
    <submittedName>
        <fullName evidence="3">Amidase</fullName>
        <ecNumber evidence="3">3.5.1.4</ecNumber>
    </submittedName>
</protein>
<dbReference type="Gene3D" id="3.90.1300.10">
    <property type="entry name" value="Amidase signature (AS) domain"/>
    <property type="match status" value="1"/>
</dbReference>
<feature type="domain" description="Amidase" evidence="2">
    <location>
        <begin position="25"/>
        <end position="445"/>
    </location>
</feature>
<dbReference type="InterPro" id="IPR000120">
    <property type="entry name" value="Amidase"/>
</dbReference>
<organism evidence="3 4">
    <name type="scientific">Microbacterium natoriense</name>
    <dbReference type="NCBI Taxonomy" id="284570"/>
    <lineage>
        <taxon>Bacteria</taxon>
        <taxon>Bacillati</taxon>
        <taxon>Actinomycetota</taxon>
        <taxon>Actinomycetes</taxon>
        <taxon>Micrococcales</taxon>
        <taxon>Microbacteriaceae</taxon>
        <taxon>Microbacterium</taxon>
    </lineage>
</organism>
<keyword evidence="3" id="KW-0378">Hydrolase</keyword>
<dbReference type="PANTHER" id="PTHR11895">
    <property type="entry name" value="TRANSAMIDASE"/>
    <property type="match status" value="1"/>
</dbReference>
<gene>
    <name evidence="3" type="ORF">QFZ53_002231</name>
</gene>
<sequence>MPAPHDLTALELRSAYERRELGVVEVISAALDRARLDDLGAFTTLNPEQALDQASAAQLRIDTNTAGPLTGVPTSIKDLEPTRGIRTTLGSAVFADWIPDFDDIIVTTMREAGLVSLGKTTVPELGAACYTEPAVAAPSRSPYAPERSAAGSSGGAAVAVSARLVPVSQGSDTAGSLRSPASACGVVGFKPSRGLLTGGLTGADGIGLSSKGPLARTVRDTAALLDAMATAAPVGTVHPARRGGFLTACDEEVPVLRVVITDGSISGGPVDSRIEDACSAAGAALERLGHRVERRHQSVDPDLVRGFTQIFSALAAAKPVPDGAEPRLRPIVRHLRERARSTESGELAAAILTVQSRAGAWAEQFRDADIVIAPTITRLPAMIGELRNDADPAAELEAMTRFTGNTIIANATGFPAVSLPLGWTEDGIPLGVMLTARWGRDDLLLAVSALLERALPWSTREPCAI</sequence>
<keyword evidence="4" id="KW-1185">Reference proteome</keyword>
<dbReference type="PANTHER" id="PTHR11895:SF7">
    <property type="entry name" value="GLUTAMYL-TRNA(GLN) AMIDOTRANSFERASE SUBUNIT A, MITOCHONDRIAL"/>
    <property type="match status" value="1"/>
</dbReference>
<dbReference type="SUPFAM" id="SSF75304">
    <property type="entry name" value="Amidase signature (AS) enzymes"/>
    <property type="match status" value="1"/>
</dbReference>
<dbReference type="InterPro" id="IPR023631">
    <property type="entry name" value="Amidase_dom"/>
</dbReference>
<evidence type="ECO:0000313" key="4">
    <source>
        <dbReference type="Proteomes" id="UP001244427"/>
    </source>
</evidence>
<evidence type="ECO:0000313" key="3">
    <source>
        <dbReference type="EMBL" id="MDQ0648035.1"/>
    </source>
</evidence>
<dbReference type="GO" id="GO:0004040">
    <property type="term" value="F:amidase activity"/>
    <property type="evidence" value="ECO:0007669"/>
    <property type="project" value="UniProtKB-EC"/>
</dbReference>
<dbReference type="RefSeq" id="WP_307296369.1">
    <property type="nucleotide sequence ID" value="NZ_JAUSXV010000001.1"/>
</dbReference>
<accession>A0AAW8EZ02</accession>
<comment type="caution">
    <text evidence="3">The sequence shown here is derived from an EMBL/GenBank/DDBJ whole genome shotgun (WGS) entry which is preliminary data.</text>
</comment>
<proteinExistence type="inferred from homology"/>
<dbReference type="EC" id="3.5.1.4" evidence="3"/>
<dbReference type="Pfam" id="PF01425">
    <property type="entry name" value="Amidase"/>
    <property type="match status" value="1"/>
</dbReference>
<name>A0AAW8EZ02_9MICO</name>
<dbReference type="InterPro" id="IPR036928">
    <property type="entry name" value="AS_sf"/>
</dbReference>
<dbReference type="AlphaFoldDB" id="A0AAW8EZ02"/>